<proteinExistence type="predicted"/>
<accession>A0A6J3M3G8</accession>
<gene>
    <name evidence="2" type="ORF">K489DRAFT_248753</name>
</gene>
<reference evidence="2" key="3">
    <citation type="submission" date="2025-08" db="UniProtKB">
        <authorList>
            <consortium name="RefSeq"/>
        </authorList>
    </citation>
    <scope>IDENTIFICATION</scope>
    <source>
        <strain evidence="2">CBS 342.82</strain>
    </source>
</reference>
<evidence type="ECO:0000313" key="2">
    <source>
        <dbReference type="RefSeq" id="XP_033458508.1"/>
    </source>
</evidence>
<dbReference type="RefSeq" id="XP_033458508.1">
    <property type="nucleotide sequence ID" value="XM_033599937.1"/>
</dbReference>
<protein>
    <submittedName>
        <fullName evidence="2">Uncharacterized protein</fullName>
    </submittedName>
</protein>
<organism evidence="2">
    <name type="scientific">Dissoconium aciculare CBS 342.82</name>
    <dbReference type="NCBI Taxonomy" id="1314786"/>
    <lineage>
        <taxon>Eukaryota</taxon>
        <taxon>Fungi</taxon>
        <taxon>Dikarya</taxon>
        <taxon>Ascomycota</taxon>
        <taxon>Pezizomycotina</taxon>
        <taxon>Dothideomycetes</taxon>
        <taxon>Dothideomycetidae</taxon>
        <taxon>Mycosphaerellales</taxon>
        <taxon>Dissoconiaceae</taxon>
        <taxon>Dissoconium</taxon>
    </lineage>
</organism>
<name>A0A6J3M3G8_9PEZI</name>
<evidence type="ECO:0000313" key="1">
    <source>
        <dbReference type="Proteomes" id="UP000504637"/>
    </source>
</evidence>
<dbReference type="OrthoDB" id="4483229at2759"/>
<dbReference type="AlphaFoldDB" id="A0A6J3M3G8"/>
<reference evidence="2" key="2">
    <citation type="submission" date="2020-04" db="EMBL/GenBank/DDBJ databases">
        <authorList>
            <consortium name="NCBI Genome Project"/>
        </authorList>
    </citation>
    <scope>NUCLEOTIDE SEQUENCE</scope>
    <source>
        <strain evidence="2">CBS 342.82</strain>
    </source>
</reference>
<reference evidence="2" key="1">
    <citation type="submission" date="2020-01" db="EMBL/GenBank/DDBJ databases">
        <authorList>
            <consortium name="DOE Joint Genome Institute"/>
            <person name="Haridas S."/>
            <person name="Albert R."/>
            <person name="Binder M."/>
            <person name="Bloem J."/>
            <person name="Labutti K."/>
            <person name="Salamov A."/>
            <person name="Andreopoulos B."/>
            <person name="Baker S.E."/>
            <person name="Barry K."/>
            <person name="Bills G."/>
            <person name="Bluhm B.H."/>
            <person name="Cannon C."/>
            <person name="Castanera R."/>
            <person name="Culley D.E."/>
            <person name="Daum C."/>
            <person name="Ezra D."/>
            <person name="Gonzalez J.B."/>
            <person name="Henrissat B."/>
            <person name="Kuo A."/>
            <person name="Liang C."/>
            <person name="Lipzen A."/>
            <person name="Lutzoni F."/>
            <person name="Magnuson J."/>
            <person name="Mondo S."/>
            <person name="Nolan M."/>
            <person name="Ohm R."/>
            <person name="Pangilinan J."/>
            <person name="Park H.-J."/>
            <person name="Ramirez L."/>
            <person name="Alfaro M."/>
            <person name="Sun H."/>
            <person name="Tritt A."/>
            <person name="Yoshinaga Y."/>
            <person name="Zwiers L.-H."/>
            <person name="Turgeon B.G."/>
            <person name="Goodwin S.B."/>
            <person name="Spatafora J.W."/>
            <person name="Crous P.W."/>
            <person name="Grigoriev I.V."/>
        </authorList>
    </citation>
    <scope>NUCLEOTIDE SEQUENCE</scope>
    <source>
        <strain evidence="2">CBS 342.82</strain>
    </source>
</reference>
<dbReference type="GeneID" id="54357736"/>
<sequence>MFAVVMDRFIEENGVDDEVWMLVFVDCLDNYYDEPSMVPTDADSDPDSPFLNKSPEECFKLLHQLRKDTESEISTDLFAIVDERSAQDDTVLLVVAGSNDAISETEGWEMKTLRVTFQASGQAMVLYMTGHSSMDEDRELAEREEDGVYRGLWSTHR</sequence>
<keyword evidence="1" id="KW-1185">Reference proteome</keyword>
<dbReference type="Proteomes" id="UP000504637">
    <property type="component" value="Unplaced"/>
</dbReference>